<evidence type="ECO:0000256" key="2">
    <source>
        <dbReference type="ARBA" id="ARBA00022692"/>
    </source>
</evidence>
<feature type="transmembrane region" description="Helical" evidence="5">
    <location>
        <begin position="317"/>
        <end position="343"/>
    </location>
</feature>
<evidence type="ECO:0000256" key="4">
    <source>
        <dbReference type="ARBA" id="ARBA00023136"/>
    </source>
</evidence>
<dbReference type="Pfam" id="PF13813">
    <property type="entry name" value="MBOAT_2"/>
    <property type="match status" value="1"/>
</dbReference>
<organism evidence="7 8">
    <name type="scientific">Immersiella caudata</name>
    <dbReference type="NCBI Taxonomy" id="314043"/>
    <lineage>
        <taxon>Eukaryota</taxon>
        <taxon>Fungi</taxon>
        <taxon>Dikarya</taxon>
        <taxon>Ascomycota</taxon>
        <taxon>Pezizomycotina</taxon>
        <taxon>Sordariomycetes</taxon>
        <taxon>Sordariomycetidae</taxon>
        <taxon>Sordariales</taxon>
        <taxon>Lasiosphaeriaceae</taxon>
        <taxon>Immersiella</taxon>
    </lineage>
</organism>
<keyword evidence="8" id="KW-1185">Reference proteome</keyword>
<keyword evidence="3 5" id="KW-1133">Transmembrane helix</keyword>
<proteinExistence type="predicted"/>
<keyword evidence="4 5" id="KW-0472">Membrane</keyword>
<sequence>MDNNSTIQMAPILLSNFTIPPLSPTPTSPLHILPHILLPLLLLLSYFPPPSRLRAPLFLVLLTPLQYAATTSPWPPNIGTTRALRYGLSSSWIFVLPTVERLVMHTPERDFFRVEDVDDDETTKKKKREGAVKEWSWEKMWWGVRLVCTPRGVGWNFGSRSLNAERGRIRERRLKGERGHKRWEFVVTCLAKAAVFYLVWDVIMLVERRVVFPEDGEWVWGWKGEELGRVAVVEGLMLGTVYCGMRLQFEVAAAVGVGLGVNEVEEWPPLFGSLFDCYTTAGVWGKFWHQYIRQPCLGFSRYFVEVLRVPRRSSLAYLIHLTNAFLISTFFHVLSVGAVAGGYYPLRSLISDMSIFFMLQPVGAAIEGTTMVLFSRYVWASSKKDKEQQTRRERVAEAVMPAICRIFGCVWVICWFFVTAFWFVRAYAGVRMQDWRLPYSIVGELLGVPKE</sequence>
<gene>
    <name evidence="7" type="ORF">B0T14DRAFT_564036</name>
</gene>
<feature type="domain" description="Wax synthase" evidence="6">
    <location>
        <begin position="267"/>
        <end position="339"/>
    </location>
</feature>
<comment type="caution">
    <text evidence="7">The sequence shown here is derived from an EMBL/GenBank/DDBJ whole genome shotgun (WGS) entry which is preliminary data.</text>
</comment>
<evidence type="ECO:0000313" key="7">
    <source>
        <dbReference type="EMBL" id="KAK0622592.1"/>
    </source>
</evidence>
<accession>A0AA39WVY2</accession>
<evidence type="ECO:0000256" key="1">
    <source>
        <dbReference type="ARBA" id="ARBA00004141"/>
    </source>
</evidence>
<evidence type="ECO:0000256" key="3">
    <source>
        <dbReference type="ARBA" id="ARBA00022989"/>
    </source>
</evidence>
<dbReference type="InterPro" id="IPR032805">
    <property type="entry name" value="Wax_synthase_dom"/>
</dbReference>
<dbReference type="EMBL" id="JAULSU010000003">
    <property type="protein sequence ID" value="KAK0622592.1"/>
    <property type="molecule type" value="Genomic_DNA"/>
</dbReference>
<name>A0AA39WVY2_9PEZI</name>
<dbReference type="AlphaFoldDB" id="A0AA39WVY2"/>
<dbReference type="GO" id="GO:0016020">
    <property type="term" value="C:membrane"/>
    <property type="evidence" value="ECO:0007669"/>
    <property type="project" value="UniProtKB-SubCell"/>
</dbReference>
<protein>
    <recommendedName>
        <fullName evidence="6">Wax synthase domain-containing protein</fullName>
    </recommendedName>
</protein>
<comment type="subcellular location">
    <subcellularLocation>
        <location evidence="1">Membrane</location>
        <topology evidence="1">Multi-pass membrane protein</topology>
    </subcellularLocation>
</comment>
<dbReference type="Proteomes" id="UP001175000">
    <property type="component" value="Unassembled WGS sequence"/>
</dbReference>
<evidence type="ECO:0000259" key="6">
    <source>
        <dbReference type="Pfam" id="PF13813"/>
    </source>
</evidence>
<evidence type="ECO:0000256" key="5">
    <source>
        <dbReference type="SAM" id="Phobius"/>
    </source>
</evidence>
<feature type="transmembrane region" description="Helical" evidence="5">
    <location>
        <begin position="399"/>
        <end position="424"/>
    </location>
</feature>
<evidence type="ECO:0000313" key="8">
    <source>
        <dbReference type="Proteomes" id="UP001175000"/>
    </source>
</evidence>
<reference evidence="7" key="1">
    <citation type="submission" date="2023-06" db="EMBL/GenBank/DDBJ databases">
        <title>Genome-scale phylogeny and comparative genomics of the fungal order Sordariales.</title>
        <authorList>
            <consortium name="Lawrence Berkeley National Laboratory"/>
            <person name="Hensen N."/>
            <person name="Bonometti L."/>
            <person name="Westerberg I."/>
            <person name="Brannstrom I.O."/>
            <person name="Guillou S."/>
            <person name="Cros-Aarteil S."/>
            <person name="Calhoun S."/>
            <person name="Haridas S."/>
            <person name="Kuo A."/>
            <person name="Mondo S."/>
            <person name="Pangilinan J."/>
            <person name="Riley R."/>
            <person name="Labutti K."/>
            <person name="Andreopoulos B."/>
            <person name="Lipzen A."/>
            <person name="Chen C."/>
            <person name="Yanf M."/>
            <person name="Daum C."/>
            <person name="Ng V."/>
            <person name="Clum A."/>
            <person name="Steindorff A."/>
            <person name="Ohm R."/>
            <person name="Martin F."/>
            <person name="Silar P."/>
            <person name="Natvig D."/>
            <person name="Lalanne C."/>
            <person name="Gautier V."/>
            <person name="Ament-Velasquez S.L."/>
            <person name="Kruys A."/>
            <person name="Hutchinson M.I."/>
            <person name="Powell A.J."/>
            <person name="Barry K."/>
            <person name="Miller A.N."/>
            <person name="Grigoriev I.V."/>
            <person name="Debuchy R."/>
            <person name="Gladieux P."/>
            <person name="Thoren M.H."/>
            <person name="Johannesson H."/>
        </authorList>
    </citation>
    <scope>NUCLEOTIDE SEQUENCE</scope>
    <source>
        <strain evidence="7">CBS 606.72</strain>
    </source>
</reference>
<feature type="transmembrane region" description="Helical" evidence="5">
    <location>
        <begin position="355"/>
        <end position="379"/>
    </location>
</feature>
<keyword evidence="2 5" id="KW-0812">Transmembrane</keyword>